<evidence type="ECO:0000256" key="5">
    <source>
        <dbReference type="SAM" id="SignalP"/>
    </source>
</evidence>
<keyword evidence="6" id="KW-1185">Reference proteome</keyword>
<dbReference type="RefSeq" id="XP_028034658.1">
    <property type="nucleotide sequence ID" value="XM_028178857.1"/>
</dbReference>
<dbReference type="InterPro" id="IPR006170">
    <property type="entry name" value="PBP/GOBP"/>
</dbReference>
<dbReference type="GO" id="GO:0005549">
    <property type="term" value="F:odorant binding"/>
    <property type="evidence" value="ECO:0007669"/>
    <property type="project" value="InterPro"/>
</dbReference>
<name>A0A6J2JZ07_BOMMA</name>
<dbReference type="SUPFAM" id="SSF47565">
    <property type="entry name" value="Insect pheromone/odorant-binding proteins"/>
    <property type="match status" value="1"/>
</dbReference>
<dbReference type="SMART" id="SM00708">
    <property type="entry name" value="PhBP"/>
    <property type="match status" value="1"/>
</dbReference>
<evidence type="ECO:0000313" key="7">
    <source>
        <dbReference type="RefSeq" id="XP_028034658.1"/>
    </source>
</evidence>
<dbReference type="Pfam" id="PF01395">
    <property type="entry name" value="PBP_GOBP"/>
    <property type="match status" value="1"/>
</dbReference>
<dbReference type="PANTHER" id="PTHR11857">
    <property type="entry name" value="ODORANT BINDING PROTEIN-RELATED"/>
    <property type="match status" value="1"/>
</dbReference>
<comment type="similarity">
    <text evidence="2">Belongs to the PBP/GOBP family.</text>
</comment>
<dbReference type="CDD" id="cd23992">
    <property type="entry name" value="PBP_GOBP"/>
    <property type="match status" value="1"/>
</dbReference>
<evidence type="ECO:0000256" key="3">
    <source>
        <dbReference type="ARBA" id="ARBA00022525"/>
    </source>
</evidence>
<reference evidence="7" key="1">
    <citation type="submission" date="2025-08" db="UniProtKB">
        <authorList>
            <consortium name="RefSeq"/>
        </authorList>
    </citation>
    <scope>IDENTIFICATION</scope>
    <source>
        <tissue evidence="7">Silk gland</tissue>
    </source>
</reference>
<dbReference type="GO" id="GO:0007608">
    <property type="term" value="P:sensory perception of smell"/>
    <property type="evidence" value="ECO:0007669"/>
    <property type="project" value="TreeGrafter"/>
</dbReference>
<dbReference type="InterPro" id="IPR036728">
    <property type="entry name" value="PBP_GOBP_sf"/>
</dbReference>
<dbReference type="KEGG" id="bman:114246372"/>
<accession>A0A6J2JZ07</accession>
<feature type="non-terminal residue" evidence="7">
    <location>
        <position position="146"/>
    </location>
</feature>
<comment type="subcellular location">
    <subcellularLocation>
        <location evidence="1">Secreted</location>
    </subcellularLocation>
</comment>
<evidence type="ECO:0000256" key="2">
    <source>
        <dbReference type="ARBA" id="ARBA00008098"/>
    </source>
</evidence>
<dbReference type="Proteomes" id="UP000504629">
    <property type="component" value="Unplaced"/>
</dbReference>
<keyword evidence="3" id="KW-0964">Secreted</keyword>
<dbReference type="Gene3D" id="1.10.238.20">
    <property type="entry name" value="Pheromone/general odorant binding protein domain"/>
    <property type="match status" value="1"/>
</dbReference>
<dbReference type="AlphaFoldDB" id="A0A6J2JZ07"/>
<dbReference type="GeneID" id="114246372"/>
<proteinExistence type="inferred from homology"/>
<evidence type="ECO:0000256" key="4">
    <source>
        <dbReference type="ARBA" id="ARBA00022729"/>
    </source>
</evidence>
<evidence type="ECO:0000256" key="1">
    <source>
        <dbReference type="ARBA" id="ARBA00004613"/>
    </source>
</evidence>
<sequence>MLRVVVICVCFLVIAPYGINAVSDEQKIKIREQLDRAGFECFKDHKITEDDIKKLKANKPATGENVPCFIACVMKKTGVMNDQGVIRKEPVLELAKKVLANDKDIKKLQDYIHSCSHVNEEAVGDGVKGCERAKLAYNCLIENSLE</sequence>
<dbReference type="PANTHER" id="PTHR11857:SF43">
    <property type="entry name" value="GEO07291P1-RELATED"/>
    <property type="match status" value="1"/>
</dbReference>
<keyword evidence="4 5" id="KW-0732">Signal</keyword>
<feature type="signal peptide" evidence="5">
    <location>
        <begin position="1"/>
        <end position="21"/>
    </location>
</feature>
<dbReference type="OrthoDB" id="7692290at2759"/>
<gene>
    <name evidence="7" type="primary">LOC114246372</name>
</gene>
<evidence type="ECO:0000313" key="6">
    <source>
        <dbReference type="Proteomes" id="UP000504629"/>
    </source>
</evidence>
<dbReference type="GO" id="GO:0005615">
    <property type="term" value="C:extracellular space"/>
    <property type="evidence" value="ECO:0007669"/>
    <property type="project" value="TreeGrafter"/>
</dbReference>
<organism evidence="6 7">
    <name type="scientific">Bombyx mandarina</name>
    <name type="common">Wild silk moth</name>
    <name type="synonym">Wild silkworm</name>
    <dbReference type="NCBI Taxonomy" id="7092"/>
    <lineage>
        <taxon>Eukaryota</taxon>
        <taxon>Metazoa</taxon>
        <taxon>Ecdysozoa</taxon>
        <taxon>Arthropoda</taxon>
        <taxon>Hexapoda</taxon>
        <taxon>Insecta</taxon>
        <taxon>Pterygota</taxon>
        <taxon>Neoptera</taxon>
        <taxon>Endopterygota</taxon>
        <taxon>Lepidoptera</taxon>
        <taxon>Glossata</taxon>
        <taxon>Ditrysia</taxon>
        <taxon>Bombycoidea</taxon>
        <taxon>Bombycidae</taxon>
        <taxon>Bombycinae</taxon>
        <taxon>Bombyx</taxon>
    </lineage>
</organism>
<protein>
    <submittedName>
        <fullName evidence="7">Uncharacterized protein LOC114246372</fullName>
    </submittedName>
</protein>
<feature type="chain" id="PRO_5026678021" evidence="5">
    <location>
        <begin position="22"/>
        <end position="146"/>
    </location>
</feature>